<keyword evidence="2" id="KW-1185">Reference proteome</keyword>
<accession>A0A5C4NHC6</accession>
<dbReference type="RefSeq" id="WP_139080123.1">
    <property type="nucleotide sequence ID" value="NZ_VDFV01000002.1"/>
</dbReference>
<gene>
    <name evidence="1" type="ORF">FHG71_02920</name>
</gene>
<dbReference type="EMBL" id="VDFV01000002">
    <property type="protein sequence ID" value="TNC74161.1"/>
    <property type="molecule type" value="Genomic_DNA"/>
</dbReference>
<dbReference type="Proteomes" id="UP000305709">
    <property type="component" value="Unassembled WGS sequence"/>
</dbReference>
<dbReference type="AlphaFoldDB" id="A0A5C4NHC6"/>
<proteinExistence type="predicted"/>
<protein>
    <submittedName>
        <fullName evidence="1">Uncharacterized protein</fullName>
    </submittedName>
</protein>
<evidence type="ECO:0000313" key="1">
    <source>
        <dbReference type="EMBL" id="TNC74161.1"/>
    </source>
</evidence>
<dbReference type="OrthoDB" id="9803913at2"/>
<name>A0A5C4NHC6_9RHOB</name>
<sequence length="303" mass="33488">MNVEVLRQLYHEMQIPYGNALRPTGGLAPIEFVSEAAQGRRLYLGSTWPREHLSEEELLLSSLQYACSVVARYAADRGVYVLQLDPAMEMLEKEVVPFRIEGGIPGKRGSFGYHFRESREGVLTELFDSSPKVARELLKRIGLNLWEGIETPEEAKSLACGVLWELDKVRREPANRPSNAHRDTLLVGIADRLKMVAGYPTGGEKAQYFRGEKPPVCGCTIAAAALDAFGVDVDAIRAFKINQAAKTYLQNVRDIDELLRPNGMTVLNAQQGSASDDHADPVLAALAYFFESIPGGTPKKRRA</sequence>
<reference evidence="1 2" key="1">
    <citation type="submission" date="2019-06" db="EMBL/GenBank/DDBJ databases">
        <authorList>
            <person name="Jiang L."/>
        </authorList>
    </citation>
    <scope>NUCLEOTIDE SEQUENCE [LARGE SCALE GENOMIC DNA]</scope>
    <source>
        <strain evidence="1 2">YIM 48858</strain>
    </source>
</reference>
<organism evidence="1 2">
    <name type="scientific">Rubellimicrobium roseum</name>
    <dbReference type="NCBI Taxonomy" id="687525"/>
    <lineage>
        <taxon>Bacteria</taxon>
        <taxon>Pseudomonadati</taxon>
        <taxon>Pseudomonadota</taxon>
        <taxon>Alphaproteobacteria</taxon>
        <taxon>Rhodobacterales</taxon>
        <taxon>Roseobacteraceae</taxon>
        <taxon>Rubellimicrobium</taxon>
    </lineage>
</organism>
<comment type="caution">
    <text evidence="1">The sequence shown here is derived from an EMBL/GenBank/DDBJ whole genome shotgun (WGS) entry which is preliminary data.</text>
</comment>
<evidence type="ECO:0000313" key="2">
    <source>
        <dbReference type="Proteomes" id="UP000305709"/>
    </source>
</evidence>